<dbReference type="EMBL" id="JARTCD010000012">
    <property type="protein sequence ID" value="KAJ8660617.1"/>
    <property type="molecule type" value="Genomic_DNA"/>
</dbReference>
<feature type="region of interest" description="Disordered" evidence="1">
    <location>
        <begin position="64"/>
        <end position="95"/>
    </location>
</feature>
<organism evidence="2 3">
    <name type="scientific">Lichtheimia ornata</name>
    <dbReference type="NCBI Taxonomy" id="688661"/>
    <lineage>
        <taxon>Eukaryota</taxon>
        <taxon>Fungi</taxon>
        <taxon>Fungi incertae sedis</taxon>
        <taxon>Mucoromycota</taxon>
        <taxon>Mucoromycotina</taxon>
        <taxon>Mucoromycetes</taxon>
        <taxon>Mucorales</taxon>
        <taxon>Lichtheimiaceae</taxon>
        <taxon>Lichtheimia</taxon>
    </lineage>
</organism>
<name>A0AAD7V9Y4_9FUNG</name>
<feature type="compositionally biased region" description="Low complexity" evidence="1">
    <location>
        <begin position="69"/>
        <end position="84"/>
    </location>
</feature>
<gene>
    <name evidence="2" type="ORF">O0I10_003665</name>
</gene>
<dbReference type="AlphaFoldDB" id="A0AAD7V9Y4"/>
<proteinExistence type="predicted"/>
<dbReference type="Proteomes" id="UP001234581">
    <property type="component" value="Unassembled WGS sequence"/>
</dbReference>
<protein>
    <submittedName>
        <fullName evidence="2">Uncharacterized protein</fullName>
    </submittedName>
</protein>
<evidence type="ECO:0000313" key="3">
    <source>
        <dbReference type="Proteomes" id="UP001234581"/>
    </source>
</evidence>
<keyword evidence="3" id="KW-1185">Reference proteome</keyword>
<evidence type="ECO:0000256" key="1">
    <source>
        <dbReference type="SAM" id="MobiDB-lite"/>
    </source>
</evidence>
<dbReference type="GeneID" id="83211078"/>
<sequence>MELNICLYCEKRLLDDSLSFCSTTCQAKEAAKAPDTELLFSNITHHHSHRFRHSSANMICHSPPLSRISSTSSSTVSSTDDGSSIFLPSDDKHVI</sequence>
<reference evidence="2 3" key="1">
    <citation type="submission" date="2023-03" db="EMBL/GenBank/DDBJ databases">
        <title>Genome sequence of Lichtheimia ornata CBS 291.66.</title>
        <authorList>
            <person name="Mohabir J.T."/>
            <person name="Shea T.P."/>
            <person name="Kurbessoian T."/>
            <person name="Berby B."/>
            <person name="Fontaine J."/>
            <person name="Livny J."/>
            <person name="Gnirke A."/>
            <person name="Stajich J.E."/>
            <person name="Cuomo C.A."/>
        </authorList>
    </citation>
    <scope>NUCLEOTIDE SEQUENCE [LARGE SCALE GENOMIC DNA]</scope>
    <source>
        <strain evidence="2">CBS 291.66</strain>
    </source>
</reference>
<accession>A0AAD7V9Y4</accession>
<comment type="caution">
    <text evidence="2">The sequence shown here is derived from an EMBL/GenBank/DDBJ whole genome shotgun (WGS) entry which is preliminary data.</text>
</comment>
<dbReference type="RefSeq" id="XP_058345530.1">
    <property type="nucleotide sequence ID" value="XM_058483732.1"/>
</dbReference>
<evidence type="ECO:0000313" key="2">
    <source>
        <dbReference type="EMBL" id="KAJ8660617.1"/>
    </source>
</evidence>